<evidence type="ECO:0000313" key="6">
    <source>
        <dbReference type="Proteomes" id="UP000294919"/>
    </source>
</evidence>
<evidence type="ECO:0000313" key="5">
    <source>
        <dbReference type="EMBL" id="TCO74970.1"/>
    </source>
</evidence>
<evidence type="ECO:0000259" key="4">
    <source>
        <dbReference type="PROSITE" id="PS51379"/>
    </source>
</evidence>
<dbReference type="InterPro" id="IPR009016">
    <property type="entry name" value="Fe_hydrogenase"/>
</dbReference>
<keyword evidence="1" id="KW-0479">Metal-binding</keyword>
<dbReference type="SUPFAM" id="SSF54862">
    <property type="entry name" value="4Fe-4S ferredoxins"/>
    <property type="match status" value="1"/>
</dbReference>
<dbReference type="InterPro" id="IPR017896">
    <property type="entry name" value="4Fe4S_Fe-S-bd"/>
</dbReference>
<keyword evidence="6" id="KW-1185">Reference proteome</keyword>
<dbReference type="PANTHER" id="PTHR11615">
    <property type="entry name" value="NITRATE, FORMATE, IRON DEHYDROGENASE"/>
    <property type="match status" value="1"/>
</dbReference>
<dbReference type="Proteomes" id="UP000294919">
    <property type="component" value="Unassembled WGS sequence"/>
</dbReference>
<dbReference type="AlphaFoldDB" id="A0A4V2SBC7"/>
<dbReference type="Pfam" id="PF02906">
    <property type="entry name" value="Fe_hyd_lg_C"/>
    <property type="match status" value="1"/>
</dbReference>
<dbReference type="Gene3D" id="3.40.950.10">
    <property type="entry name" value="Fe-only Hydrogenase (Larger Subunit), Chain L, domain 3"/>
    <property type="match status" value="1"/>
</dbReference>
<reference evidence="5 6" key="1">
    <citation type="submission" date="2019-03" db="EMBL/GenBank/DDBJ databases">
        <title>Genomic Encyclopedia of Type Strains, Phase IV (KMG-IV): sequencing the most valuable type-strain genomes for metagenomic binning, comparative biology and taxonomic classification.</title>
        <authorList>
            <person name="Goeker M."/>
        </authorList>
    </citation>
    <scope>NUCLEOTIDE SEQUENCE [LARGE SCALE GENOMIC DNA]</scope>
    <source>
        <strain evidence="5 6">DSM 102940</strain>
    </source>
</reference>
<evidence type="ECO:0000256" key="2">
    <source>
        <dbReference type="ARBA" id="ARBA00023004"/>
    </source>
</evidence>
<organism evidence="5 6">
    <name type="scientific">Marinisporobacter balticus</name>
    <dbReference type="NCBI Taxonomy" id="2018667"/>
    <lineage>
        <taxon>Bacteria</taxon>
        <taxon>Bacillati</taxon>
        <taxon>Bacillota</taxon>
        <taxon>Clostridia</taxon>
        <taxon>Peptostreptococcales</taxon>
        <taxon>Thermotaleaceae</taxon>
        <taxon>Marinisporobacter</taxon>
    </lineage>
</organism>
<evidence type="ECO:0000256" key="1">
    <source>
        <dbReference type="ARBA" id="ARBA00022723"/>
    </source>
</evidence>
<keyword evidence="2" id="KW-0408">Iron</keyword>
<dbReference type="Pfam" id="PF25160">
    <property type="entry name" value="LdpA_Fe-S-bd"/>
    <property type="match status" value="1"/>
</dbReference>
<dbReference type="GO" id="GO:0046872">
    <property type="term" value="F:metal ion binding"/>
    <property type="evidence" value="ECO:0007669"/>
    <property type="project" value="UniProtKB-KW"/>
</dbReference>
<evidence type="ECO:0000256" key="3">
    <source>
        <dbReference type="ARBA" id="ARBA00023014"/>
    </source>
</evidence>
<dbReference type="Pfam" id="PF00037">
    <property type="entry name" value="Fer4"/>
    <property type="match status" value="1"/>
</dbReference>
<feature type="domain" description="4Fe-4S ferredoxin-type" evidence="4">
    <location>
        <begin position="165"/>
        <end position="193"/>
    </location>
</feature>
<accession>A0A4V2SBC7</accession>
<dbReference type="GO" id="GO:0051536">
    <property type="term" value="F:iron-sulfur cluster binding"/>
    <property type="evidence" value="ECO:0007669"/>
    <property type="project" value="UniProtKB-KW"/>
</dbReference>
<feature type="domain" description="4Fe-4S ferredoxin-type" evidence="4">
    <location>
        <begin position="89"/>
        <end position="114"/>
    </location>
</feature>
<dbReference type="NCBIfam" id="TIGR04105">
    <property type="entry name" value="FeFe_hydrog_B1"/>
    <property type="match status" value="1"/>
</dbReference>
<name>A0A4V2SBC7_9FIRM</name>
<dbReference type="InterPro" id="IPR004108">
    <property type="entry name" value="Fe_hydrogenase_lsu_C"/>
</dbReference>
<keyword evidence="3" id="KW-0411">Iron-sulfur</keyword>
<comment type="caution">
    <text evidence="5">The sequence shown here is derived from an EMBL/GenBank/DDBJ whole genome shotgun (WGS) entry which is preliminary data.</text>
</comment>
<dbReference type="InterPro" id="IPR027631">
    <property type="entry name" value="Mono_FeFe_hydrog"/>
</dbReference>
<dbReference type="PROSITE" id="PS00198">
    <property type="entry name" value="4FE4S_FER_1"/>
    <property type="match status" value="1"/>
</dbReference>
<dbReference type="InterPro" id="IPR050340">
    <property type="entry name" value="Cytosolic_Fe-S_CAF"/>
</dbReference>
<dbReference type="PROSITE" id="PS51379">
    <property type="entry name" value="4FE4S_FER_2"/>
    <property type="match status" value="3"/>
</dbReference>
<proteinExistence type="predicted"/>
<feature type="domain" description="4Fe-4S ferredoxin-type" evidence="4">
    <location>
        <begin position="119"/>
        <end position="149"/>
    </location>
</feature>
<dbReference type="RefSeq" id="WP_132244821.1">
    <property type="nucleotide sequence ID" value="NZ_SLWV01000010.1"/>
</dbReference>
<gene>
    <name evidence="5" type="ORF">EV214_11041</name>
</gene>
<dbReference type="InterPro" id="IPR057431">
    <property type="entry name" value="LdpA_Fe-S-bd"/>
</dbReference>
<dbReference type="SUPFAM" id="SSF53920">
    <property type="entry name" value="Fe-only hydrogenase"/>
    <property type="match status" value="1"/>
</dbReference>
<sequence>MRKFESKVQLIKYEVLREVSRFAMEGTLMDKYDQISRMIEPGPKSRSRCCIYKGRAIVEERVKLAMGGDKENPNIIEVIETACDECPINRFTITEACRGCLAHRCSEACPVDAIFHVGQRAYINQEKCIECGRCRDACQYNAVSDVLRPCRGACPTKAISIDENKKIVIDNEKCIQCGVCIVKCPFGAIMDKSFIVETIDLLKKSKEEKNLHLYAVIAPAVASQFKDVKIGQVITAIKKLGFHDVVEAALGADMVALHETHEFAETIEDKKIMTSSCCPAFVSYIEKCYPEFSKNISTSVSPMIAISRLIKKMDHKAKVIFIGPCTAKKAEVNQADVKGSTEYVLTFEELCAMIDAADIEIEKCEEDVLNNASFFGRIFARSGGLTESIKHIIEEENIQVEFTPVTCDGIAECDKALKIAKVGRLQGNFIEGMACTGGCIGGAASLHHGPKDRKDIDKYGELAIEKGVKDALRVFKVDEIDLHRDFKKL</sequence>
<dbReference type="OrthoDB" id="9798098at2"/>
<dbReference type="Gene3D" id="3.30.70.20">
    <property type="match status" value="2"/>
</dbReference>
<dbReference type="InterPro" id="IPR017900">
    <property type="entry name" value="4Fe4S_Fe_S_CS"/>
</dbReference>
<protein>
    <submittedName>
        <fullName evidence="5">[FeFe] hydrogenase (Group B1/B3)</fullName>
    </submittedName>
</protein>
<dbReference type="EMBL" id="SLWV01000010">
    <property type="protein sequence ID" value="TCO74970.1"/>
    <property type="molecule type" value="Genomic_DNA"/>
</dbReference>